<dbReference type="RefSeq" id="WP_075614886.1">
    <property type="nucleotide sequence ID" value="NZ_JACIED010000001.1"/>
</dbReference>
<protein>
    <submittedName>
        <fullName evidence="1">Uncharacterized protein</fullName>
    </submittedName>
</protein>
<comment type="caution">
    <text evidence="1">The sequence shown here is derived from an EMBL/GenBank/DDBJ whole genome shotgun (WGS) entry which is preliminary data.</text>
</comment>
<dbReference type="EMBL" id="JACIED010000001">
    <property type="protein sequence ID" value="MBB4006088.1"/>
    <property type="molecule type" value="Genomic_DNA"/>
</dbReference>
<evidence type="ECO:0000313" key="1">
    <source>
        <dbReference type="EMBL" id="MBB4006088.1"/>
    </source>
</evidence>
<proteinExistence type="predicted"/>
<organism evidence="1 2">
    <name type="scientific">Allorhizobium taibaishanense</name>
    <dbReference type="NCBI Taxonomy" id="887144"/>
    <lineage>
        <taxon>Bacteria</taxon>
        <taxon>Pseudomonadati</taxon>
        <taxon>Pseudomonadota</taxon>
        <taxon>Alphaproteobacteria</taxon>
        <taxon>Hyphomicrobiales</taxon>
        <taxon>Rhizobiaceae</taxon>
        <taxon>Rhizobium/Agrobacterium group</taxon>
        <taxon>Allorhizobium</taxon>
    </lineage>
</organism>
<reference evidence="1 2" key="1">
    <citation type="submission" date="2020-08" db="EMBL/GenBank/DDBJ databases">
        <title>Genomic Encyclopedia of Type Strains, Phase IV (KMG-IV): sequencing the most valuable type-strain genomes for metagenomic binning, comparative biology and taxonomic classification.</title>
        <authorList>
            <person name="Goeker M."/>
        </authorList>
    </citation>
    <scope>NUCLEOTIDE SEQUENCE [LARGE SCALE GENOMIC DNA]</scope>
    <source>
        <strain evidence="1 2">DSM 100021</strain>
    </source>
</reference>
<dbReference type="Proteomes" id="UP000544107">
    <property type="component" value="Unassembled WGS sequence"/>
</dbReference>
<dbReference type="AlphaFoldDB" id="A0A7W6HJG2"/>
<gene>
    <name evidence="1" type="ORF">GGQ71_000324</name>
</gene>
<evidence type="ECO:0000313" key="2">
    <source>
        <dbReference type="Proteomes" id="UP000544107"/>
    </source>
</evidence>
<sequence>MSNSQSSSSRSALSASLTSDTMPYHKSLLAIESTLIERVTYVDGSFTAAANIPFHPPVVDRADDVWILTFDCDGRLDPELAIEFTNLCGGADRVCSIDGPKASPDTLSFYAKIDVTLNLNGDKRDVALFVGQGANKLGYVWWLGGLPLANANGVALLPFVTQDNSAVQQILQVTDRDGDLFQLTPWF</sequence>
<accession>A0A7W6HJG2</accession>
<name>A0A7W6HJG2_9HYPH</name>